<feature type="region of interest" description="Disordered" evidence="1">
    <location>
        <begin position="479"/>
        <end position="525"/>
    </location>
</feature>
<name>A0A7S0ENR5_9CRYP</name>
<evidence type="ECO:0000313" key="3">
    <source>
        <dbReference type="EMBL" id="CAD8490447.1"/>
    </source>
</evidence>
<accession>A0A7S0ENR5</accession>
<feature type="region of interest" description="Disordered" evidence="1">
    <location>
        <begin position="543"/>
        <end position="564"/>
    </location>
</feature>
<feature type="compositionally biased region" description="Basic and acidic residues" evidence="1">
    <location>
        <begin position="125"/>
        <end position="135"/>
    </location>
</feature>
<proteinExistence type="predicted"/>
<dbReference type="AlphaFoldDB" id="A0A7S0ENR5"/>
<reference evidence="3" key="1">
    <citation type="submission" date="2021-01" db="EMBL/GenBank/DDBJ databases">
        <authorList>
            <person name="Corre E."/>
            <person name="Pelletier E."/>
            <person name="Niang G."/>
            <person name="Scheremetjew M."/>
            <person name="Finn R."/>
            <person name="Kale V."/>
            <person name="Holt S."/>
            <person name="Cochrane G."/>
            <person name="Meng A."/>
            <person name="Brown T."/>
            <person name="Cohen L."/>
        </authorList>
    </citation>
    <scope>NUCLEOTIDE SEQUENCE</scope>
    <source>
        <strain evidence="3">CCMP325</strain>
    </source>
</reference>
<feature type="compositionally biased region" description="Low complexity" evidence="1">
    <location>
        <begin position="67"/>
        <end position="76"/>
    </location>
</feature>
<keyword evidence="2" id="KW-1133">Transmembrane helix</keyword>
<evidence type="ECO:0000256" key="2">
    <source>
        <dbReference type="SAM" id="Phobius"/>
    </source>
</evidence>
<sequence>MGSLVYHGCSRLVRHGLAVLVLIFPLIFPADNRTESSFQPIKICQQCTVVCRAMFLRGGTSKRKASSAQPRQAAGKAARKRPAKAAAKSGDLSQKEKLLEEEELVDGFSDFDLDEIDEAAKSMQKELMRDQDKRVKVGRKQSKMDAERQREENFLAGRKEEDTYKFNDVVKSVDAKLKSTGKNDAQLAHEQQELFDAIAKQLKEDGVRRADFQGTQIEDITERTAQRLKNDDDDVIEGGDEEQEEGESVGAQGTDQTVKTDIPREFEKLVQEGAENRKIFEFSSGEQELNQLNAIQARDDAQVPCLDVDNEMKEGIQKGDELANELAKKFGMKLDDETSEASNKNAPQSSELALPELGNNEDAMSRTMTDGSSVPFLEGVNDHERKMNGRQFLWPDDRNMSSALEDDFWNDCSYTFQIDEWCGEPKTELIQPGRKENMTDEDYWRFLEDEAERYFKYIGLDPSTLQSVGSYRDLPSILRRENTTEDSGTARAKSPSQPSSTELDTLNKEERERRMEMREQEKFKHELETQLTSRNFIRKLEGDSSDTWVDSQGERRKRAAASPEERIDDACTPSMMGLVPGSKPGKGVGIGKAPPVTCIDDLRYRGLGFHEFEYKGIGKLAPVIPHKVSLLEAQGKLPKGTTGVDNISEMNFNLFDRIRYNITRDPQEVSRHIKSAHIRPHVSAMEFLGIKNASVIPPAPAYIP</sequence>
<organism evidence="3">
    <name type="scientific">Hanusia phi</name>
    <dbReference type="NCBI Taxonomy" id="3032"/>
    <lineage>
        <taxon>Eukaryota</taxon>
        <taxon>Cryptophyceae</taxon>
        <taxon>Pyrenomonadales</taxon>
        <taxon>Geminigeraceae</taxon>
        <taxon>Hanusia</taxon>
    </lineage>
</organism>
<keyword evidence="2" id="KW-0472">Membrane</keyword>
<feature type="compositionally biased region" description="Acidic residues" evidence="1">
    <location>
        <begin position="231"/>
        <end position="247"/>
    </location>
</feature>
<feature type="compositionally biased region" description="Basic and acidic residues" evidence="1">
    <location>
        <begin position="505"/>
        <end position="525"/>
    </location>
</feature>
<dbReference type="EMBL" id="HBEO01020548">
    <property type="protein sequence ID" value="CAD8490447.1"/>
    <property type="molecule type" value="Transcribed_RNA"/>
</dbReference>
<feature type="region of interest" description="Disordered" evidence="1">
    <location>
        <begin position="61"/>
        <end position="93"/>
    </location>
</feature>
<feature type="region of interest" description="Disordered" evidence="1">
    <location>
        <begin position="125"/>
        <end position="150"/>
    </location>
</feature>
<keyword evidence="2" id="KW-0812">Transmembrane</keyword>
<feature type="region of interest" description="Disordered" evidence="1">
    <location>
        <begin position="223"/>
        <end position="261"/>
    </location>
</feature>
<evidence type="ECO:0000256" key="1">
    <source>
        <dbReference type="SAM" id="MobiDB-lite"/>
    </source>
</evidence>
<feature type="region of interest" description="Disordered" evidence="1">
    <location>
        <begin position="335"/>
        <end position="357"/>
    </location>
</feature>
<feature type="transmembrane region" description="Helical" evidence="2">
    <location>
        <begin position="12"/>
        <end position="30"/>
    </location>
</feature>
<feature type="compositionally biased region" description="Polar residues" evidence="1">
    <location>
        <begin position="340"/>
        <end position="351"/>
    </location>
</feature>
<feature type="compositionally biased region" description="Polar residues" evidence="1">
    <location>
        <begin position="494"/>
        <end position="504"/>
    </location>
</feature>
<protein>
    <submittedName>
        <fullName evidence="3">Uncharacterized protein</fullName>
    </submittedName>
</protein>
<gene>
    <name evidence="3" type="ORF">HPHI1048_LOCUS13908</name>
</gene>